<proteinExistence type="predicted"/>
<evidence type="ECO:0000313" key="3">
    <source>
        <dbReference type="Proteomes" id="UP000251714"/>
    </source>
</evidence>
<dbReference type="GO" id="GO:0005524">
    <property type="term" value="F:ATP binding"/>
    <property type="evidence" value="ECO:0007669"/>
    <property type="project" value="InterPro"/>
</dbReference>
<accession>A0A365MVP5</accession>
<dbReference type="InterPro" id="IPR011009">
    <property type="entry name" value="Kinase-like_dom_sf"/>
</dbReference>
<evidence type="ECO:0000313" key="2">
    <source>
        <dbReference type="EMBL" id="RBA12613.1"/>
    </source>
</evidence>
<dbReference type="SUPFAM" id="SSF56112">
    <property type="entry name" value="Protein kinase-like (PK-like)"/>
    <property type="match status" value="1"/>
</dbReference>
<dbReference type="GO" id="GO:0004672">
    <property type="term" value="F:protein kinase activity"/>
    <property type="evidence" value="ECO:0007669"/>
    <property type="project" value="InterPro"/>
</dbReference>
<dbReference type="Gene3D" id="1.10.510.10">
    <property type="entry name" value="Transferase(Phosphotransferase) domain 1"/>
    <property type="match status" value="1"/>
</dbReference>
<organism evidence="2 3">
    <name type="scientific">Gibberella intermedia</name>
    <name type="common">Bulb rot disease fungus</name>
    <name type="synonym">Fusarium proliferatum</name>
    <dbReference type="NCBI Taxonomy" id="948311"/>
    <lineage>
        <taxon>Eukaryota</taxon>
        <taxon>Fungi</taxon>
        <taxon>Dikarya</taxon>
        <taxon>Ascomycota</taxon>
        <taxon>Pezizomycotina</taxon>
        <taxon>Sordariomycetes</taxon>
        <taxon>Hypocreomycetidae</taxon>
        <taxon>Hypocreales</taxon>
        <taxon>Nectriaceae</taxon>
        <taxon>Fusarium</taxon>
        <taxon>Fusarium fujikuroi species complex</taxon>
    </lineage>
</organism>
<dbReference type="EMBL" id="PKMI01000039">
    <property type="protein sequence ID" value="RBA12613.1"/>
    <property type="molecule type" value="Genomic_DNA"/>
</dbReference>
<comment type="caution">
    <text evidence="2">The sequence shown here is derived from an EMBL/GenBank/DDBJ whole genome shotgun (WGS) entry which is preliminary data.</text>
</comment>
<gene>
    <name evidence="2" type="ORF">FPRO05_04063</name>
</gene>
<dbReference type="AlphaFoldDB" id="A0A365MVP5"/>
<dbReference type="Pfam" id="PF00069">
    <property type="entry name" value="Pkinase"/>
    <property type="match status" value="1"/>
</dbReference>
<dbReference type="Proteomes" id="UP000251714">
    <property type="component" value="Unassembled WGS sequence"/>
</dbReference>
<dbReference type="InterPro" id="IPR000719">
    <property type="entry name" value="Prot_kinase_dom"/>
</dbReference>
<sequence>MDTELGMKKGWRYDIALWQVHHTENDCDLIIRSNSGHVFYCHICPSQFIRSPSVAAQYFKCLQLLRSGEVELDDFYEEDAFEWLLGCFMPFITNLASSPDLEVVAEPTLADYFFPKQTFVCKLTAVDDNLMPQDLGTKNHDWGSPIVKFDADFLEDLITWTECYTPSQVKICYAGPDETLIKPPKRTAVIGEDGHSITCFFKKFGLTYGPQHAREELTTLKKIIEAQIPPAPEAYICRIIGVVRDADGLLGMLFTWIPSKGVLSRARASLSPPELRKRWASQIHGSVDLLHQKGIMWGDAKAANVLIDQNDDAWVVDFGGGYTMGWVDEDKAGTFEGDRQGLAKILDMLVQLE</sequence>
<protein>
    <recommendedName>
        <fullName evidence="1">Protein kinase domain-containing protein</fullName>
    </recommendedName>
</protein>
<evidence type="ECO:0000259" key="1">
    <source>
        <dbReference type="PROSITE" id="PS50011"/>
    </source>
</evidence>
<name>A0A365MVP5_GIBIN</name>
<dbReference type="PROSITE" id="PS50011">
    <property type="entry name" value="PROTEIN_KINASE_DOM"/>
    <property type="match status" value="1"/>
</dbReference>
<reference evidence="2 3" key="1">
    <citation type="submission" date="2017-12" db="EMBL/GenBank/DDBJ databases">
        <title>Genome sequence of the mycotoxigenic crop pathogen Fusarium proliferatum, strain ITEM 2341 from Date Palm.</title>
        <authorList>
            <person name="Almiman B.F."/>
            <person name="Shittu T.A."/>
            <person name="Muthumeenakshi S."/>
            <person name="Baroncelli R."/>
            <person name="Sreenivasaprasada S."/>
        </authorList>
    </citation>
    <scope>NUCLEOTIDE SEQUENCE [LARGE SCALE GENOMIC DNA]</scope>
    <source>
        <strain evidence="2 3">ITEM 2341</strain>
    </source>
</reference>
<feature type="domain" description="Protein kinase" evidence="1">
    <location>
        <begin position="166"/>
        <end position="353"/>
    </location>
</feature>